<dbReference type="Pfam" id="PF00551">
    <property type="entry name" value="Formyl_trans_N"/>
    <property type="match status" value="1"/>
</dbReference>
<feature type="binding site" evidence="5">
    <location>
        <begin position="109"/>
        <end position="112"/>
    </location>
    <ligand>
        <name>(6S)-5,6,7,8-tetrahydrofolate</name>
        <dbReference type="ChEBI" id="CHEBI:57453"/>
    </ligand>
</feature>
<evidence type="ECO:0000259" key="7">
    <source>
        <dbReference type="Pfam" id="PF02911"/>
    </source>
</evidence>
<dbReference type="PANTHER" id="PTHR11138">
    <property type="entry name" value="METHIONYL-TRNA FORMYLTRANSFERASE"/>
    <property type="match status" value="1"/>
</dbReference>
<evidence type="ECO:0000313" key="9">
    <source>
        <dbReference type="Proteomes" id="UP000007383"/>
    </source>
</evidence>
<keyword evidence="4 5" id="KW-0648">Protein biosynthesis</keyword>
<feature type="domain" description="Formyl transferase C-terminal" evidence="7">
    <location>
        <begin position="204"/>
        <end position="314"/>
    </location>
</feature>
<dbReference type="AlphaFoldDB" id="H9UI35"/>
<dbReference type="OrthoDB" id="9802815at2"/>
<feature type="domain" description="Formyl transferase N-terminal" evidence="6">
    <location>
        <begin position="1"/>
        <end position="180"/>
    </location>
</feature>
<comment type="catalytic activity">
    <reaction evidence="5">
        <text>L-methionyl-tRNA(fMet) + (6R)-10-formyltetrahydrofolate = N-formyl-L-methionyl-tRNA(fMet) + (6S)-5,6,7,8-tetrahydrofolate + H(+)</text>
        <dbReference type="Rhea" id="RHEA:24380"/>
        <dbReference type="Rhea" id="RHEA-COMP:9952"/>
        <dbReference type="Rhea" id="RHEA-COMP:9953"/>
        <dbReference type="ChEBI" id="CHEBI:15378"/>
        <dbReference type="ChEBI" id="CHEBI:57453"/>
        <dbReference type="ChEBI" id="CHEBI:78530"/>
        <dbReference type="ChEBI" id="CHEBI:78844"/>
        <dbReference type="ChEBI" id="CHEBI:195366"/>
        <dbReference type="EC" id="2.1.2.9"/>
    </reaction>
</comment>
<dbReference type="Pfam" id="PF02911">
    <property type="entry name" value="Formyl_trans_C"/>
    <property type="match status" value="1"/>
</dbReference>
<gene>
    <name evidence="5" type="primary">fmt</name>
    <name evidence="8" type="ordered locus">Spiaf_1091</name>
</gene>
<dbReference type="HAMAP" id="MF_00182">
    <property type="entry name" value="Formyl_trans"/>
    <property type="match status" value="1"/>
</dbReference>
<dbReference type="Gene3D" id="3.40.50.12230">
    <property type="match status" value="1"/>
</dbReference>
<organism evidence="8 9">
    <name type="scientific">Spirochaeta africana (strain ATCC 700263 / DSM 8902 / Z-7692)</name>
    <dbReference type="NCBI Taxonomy" id="889378"/>
    <lineage>
        <taxon>Bacteria</taxon>
        <taxon>Pseudomonadati</taxon>
        <taxon>Spirochaetota</taxon>
        <taxon>Spirochaetia</taxon>
        <taxon>Spirochaetales</taxon>
        <taxon>Spirochaetaceae</taxon>
        <taxon>Spirochaeta</taxon>
    </lineage>
</organism>
<dbReference type="HOGENOM" id="CLU_033347_2_0_12"/>
<dbReference type="GO" id="GO:0005829">
    <property type="term" value="C:cytosol"/>
    <property type="evidence" value="ECO:0007669"/>
    <property type="project" value="TreeGrafter"/>
</dbReference>
<dbReference type="InterPro" id="IPR005794">
    <property type="entry name" value="Fmt"/>
</dbReference>
<evidence type="ECO:0000256" key="3">
    <source>
        <dbReference type="ARBA" id="ARBA00022679"/>
    </source>
</evidence>
<evidence type="ECO:0000256" key="1">
    <source>
        <dbReference type="ARBA" id="ARBA00010699"/>
    </source>
</evidence>
<dbReference type="EC" id="2.1.2.9" evidence="2 5"/>
<evidence type="ECO:0000256" key="4">
    <source>
        <dbReference type="ARBA" id="ARBA00022917"/>
    </source>
</evidence>
<keyword evidence="9" id="KW-1185">Reference proteome</keyword>
<dbReference type="SUPFAM" id="SSF50486">
    <property type="entry name" value="FMT C-terminal domain-like"/>
    <property type="match status" value="1"/>
</dbReference>
<name>H9UI35_SPIAZ</name>
<dbReference type="InterPro" id="IPR002376">
    <property type="entry name" value="Formyl_transf_N"/>
</dbReference>
<dbReference type="InterPro" id="IPR005793">
    <property type="entry name" value="Formyl_trans_C"/>
</dbReference>
<dbReference type="eggNOG" id="COG0223">
    <property type="taxonomic scope" value="Bacteria"/>
</dbReference>
<accession>H9UI35</accession>
<dbReference type="SUPFAM" id="SSF53328">
    <property type="entry name" value="Formyltransferase"/>
    <property type="match status" value="1"/>
</dbReference>
<dbReference type="GO" id="GO:0004479">
    <property type="term" value="F:methionyl-tRNA formyltransferase activity"/>
    <property type="evidence" value="ECO:0007669"/>
    <property type="project" value="UniProtKB-UniRule"/>
</dbReference>
<comment type="similarity">
    <text evidence="1 5">Belongs to the Fmt family.</text>
</comment>
<dbReference type="CDD" id="cd08704">
    <property type="entry name" value="Met_tRNA_FMT_C"/>
    <property type="match status" value="1"/>
</dbReference>
<comment type="function">
    <text evidence="5">Attaches a formyl group to the free amino group of methionyl-tRNA(fMet). The formyl group appears to play a dual role in the initiator identity of N-formylmethionyl-tRNA by promoting its recognition by IF2 and preventing the misappropriation of this tRNA by the elongation apparatus.</text>
</comment>
<sequence length="324" mass="34492">MRILFAGTPEFAVPSLRALARRADIELVGVLTAPARPAGRGRRLQPSPVAAAAAELGLPVLTPQRLGREAREQAAALGADLLVVVAYGRIFGPKFLELFAHGGINLHPSLLPRHRGPAPIPATILSGDAEAGLTVQQLALEMDAGDILLQERRRLEGSETTAVLYPWAAETGAELVVQAVQGIADGTVRPQPQDHDLATYCGLLQKDDGAIDWFRPAEEIDRLIRAYNPYPGAFTSLDGQKLTLWESSGVHPLPAGDPGEDSSTASAACRPGQVLQIDRQHGILVQTGTQALGITQLQLAHKKNLDWRSFCNGAGDLTGRIFGG</sequence>
<dbReference type="InterPro" id="IPR044135">
    <property type="entry name" value="Met-tRNA-FMT_C"/>
</dbReference>
<evidence type="ECO:0000256" key="2">
    <source>
        <dbReference type="ARBA" id="ARBA00012261"/>
    </source>
</evidence>
<dbReference type="InterPro" id="IPR041711">
    <property type="entry name" value="Met-tRNA-FMT_N"/>
</dbReference>
<evidence type="ECO:0000259" key="6">
    <source>
        <dbReference type="Pfam" id="PF00551"/>
    </source>
</evidence>
<protein>
    <recommendedName>
        <fullName evidence="2 5">Methionyl-tRNA formyltransferase</fullName>
        <ecNumber evidence="2 5">2.1.2.9</ecNumber>
    </recommendedName>
</protein>
<dbReference type="RefSeq" id="WP_014455170.1">
    <property type="nucleotide sequence ID" value="NC_017098.1"/>
</dbReference>
<dbReference type="STRING" id="889378.Spiaf_1091"/>
<dbReference type="InterPro" id="IPR036477">
    <property type="entry name" value="Formyl_transf_N_sf"/>
</dbReference>
<dbReference type="PANTHER" id="PTHR11138:SF5">
    <property type="entry name" value="METHIONYL-TRNA FORMYLTRANSFERASE, MITOCHONDRIAL"/>
    <property type="match status" value="1"/>
</dbReference>
<proteinExistence type="inferred from homology"/>
<dbReference type="EMBL" id="CP003282">
    <property type="protein sequence ID" value="AFG37178.1"/>
    <property type="molecule type" value="Genomic_DNA"/>
</dbReference>
<evidence type="ECO:0000256" key="5">
    <source>
        <dbReference type="HAMAP-Rule" id="MF_00182"/>
    </source>
</evidence>
<dbReference type="KEGG" id="sfc:Spiaf_1091"/>
<dbReference type="CDD" id="cd08646">
    <property type="entry name" value="FMT_core_Met-tRNA-FMT_N"/>
    <property type="match status" value="1"/>
</dbReference>
<dbReference type="PATRIC" id="fig|889378.3.peg.1092"/>
<dbReference type="NCBIfam" id="TIGR00460">
    <property type="entry name" value="fmt"/>
    <property type="match status" value="1"/>
</dbReference>
<dbReference type="InterPro" id="IPR011034">
    <property type="entry name" value="Formyl_transferase-like_C_sf"/>
</dbReference>
<keyword evidence="3 5" id="KW-0808">Transferase</keyword>
<reference evidence="9" key="1">
    <citation type="journal article" date="2013" name="Stand. Genomic Sci.">
        <title>Complete genome sequence of the halophilic bacterium Spirochaeta africana type strain (Z-7692(T)) from the alkaline Lake Magadi in the East African Rift.</title>
        <authorList>
            <person name="Liolos K."/>
            <person name="Abt B."/>
            <person name="Scheuner C."/>
            <person name="Teshima H."/>
            <person name="Held B."/>
            <person name="Lapidus A."/>
            <person name="Nolan M."/>
            <person name="Lucas S."/>
            <person name="Deshpande S."/>
            <person name="Cheng J.F."/>
            <person name="Tapia R."/>
            <person name="Goodwin L.A."/>
            <person name="Pitluck S."/>
            <person name="Pagani I."/>
            <person name="Ivanova N."/>
            <person name="Mavromatis K."/>
            <person name="Mikhailova N."/>
            <person name="Huntemann M."/>
            <person name="Pati A."/>
            <person name="Chen A."/>
            <person name="Palaniappan K."/>
            <person name="Land M."/>
            <person name="Rohde M."/>
            <person name="Tindall B.J."/>
            <person name="Detter J.C."/>
            <person name="Goker M."/>
            <person name="Bristow J."/>
            <person name="Eisen J.A."/>
            <person name="Markowitz V."/>
            <person name="Hugenholtz P."/>
            <person name="Woyke T."/>
            <person name="Klenk H.P."/>
            <person name="Kyrpides N.C."/>
        </authorList>
    </citation>
    <scope>NUCLEOTIDE SEQUENCE</scope>
    <source>
        <strain evidence="9">ATCC 700263 / DSM 8902 / Z-7692</strain>
    </source>
</reference>
<dbReference type="Proteomes" id="UP000007383">
    <property type="component" value="Chromosome"/>
</dbReference>
<evidence type="ECO:0000313" key="8">
    <source>
        <dbReference type="EMBL" id="AFG37178.1"/>
    </source>
</evidence>